<proteinExistence type="predicted"/>
<dbReference type="Proteomes" id="UP000018948">
    <property type="component" value="Unassembled WGS sequence"/>
</dbReference>
<reference evidence="1 2" key="1">
    <citation type="submission" date="2013-11" db="EMBL/GenBank/DDBJ databases">
        <title>The Genome Sequence of Phytophthora parasitica P10297.</title>
        <authorList>
            <consortium name="The Broad Institute Genomics Platform"/>
            <person name="Russ C."/>
            <person name="Tyler B."/>
            <person name="Panabieres F."/>
            <person name="Shan W."/>
            <person name="Tripathy S."/>
            <person name="Grunwald N."/>
            <person name="Machado M."/>
            <person name="Johnson C.S."/>
            <person name="Walker B."/>
            <person name="Young S.K."/>
            <person name="Zeng Q."/>
            <person name="Gargeya S."/>
            <person name="Fitzgerald M."/>
            <person name="Haas B."/>
            <person name="Abouelleil A."/>
            <person name="Allen A.W."/>
            <person name="Alvarado L."/>
            <person name="Arachchi H.M."/>
            <person name="Berlin A.M."/>
            <person name="Chapman S.B."/>
            <person name="Gainer-Dewar J."/>
            <person name="Goldberg J."/>
            <person name="Griggs A."/>
            <person name="Gujja S."/>
            <person name="Hansen M."/>
            <person name="Howarth C."/>
            <person name="Imamovic A."/>
            <person name="Ireland A."/>
            <person name="Larimer J."/>
            <person name="McCowan C."/>
            <person name="Murphy C."/>
            <person name="Pearson M."/>
            <person name="Poon T.W."/>
            <person name="Priest M."/>
            <person name="Roberts A."/>
            <person name="Saif S."/>
            <person name="Shea T."/>
            <person name="Sisk P."/>
            <person name="Sykes S."/>
            <person name="Wortman J."/>
            <person name="Nusbaum C."/>
            <person name="Birren B."/>
        </authorList>
    </citation>
    <scope>NUCLEOTIDE SEQUENCE [LARGE SCALE GENOMIC DNA]</scope>
    <source>
        <strain evidence="1 2">P10297</strain>
    </source>
</reference>
<dbReference type="OrthoDB" id="124844at2759"/>
<sequence length="121" mass="12440">MATRVYNVYSNVEFPPTIGISLTMVADWLVDITLSVGVNAAVMLLCWVRGAPSTTGLQLSRAAENSNGLSVYATFPSHFSSGLCGEDVQLAGGVVVAVAITVAMATEITATAASMTRGALA</sequence>
<evidence type="ECO:0000313" key="2">
    <source>
        <dbReference type="Proteomes" id="UP000018948"/>
    </source>
</evidence>
<protein>
    <submittedName>
        <fullName evidence="1">Uncharacterized protein</fullName>
    </submittedName>
</protein>
<dbReference type="AlphaFoldDB" id="W2YDC3"/>
<gene>
    <name evidence="1" type="ORF">F442_18340</name>
</gene>
<dbReference type="EMBL" id="ANIY01003853">
    <property type="protein sequence ID" value="ETP33070.1"/>
    <property type="molecule type" value="Genomic_DNA"/>
</dbReference>
<accession>W2YDC3</accession>
<organism evidence="1 2">
    <name type="scientific">Phytophthora nicotianae P10297</name>
    <dbReference type="NCBI Taxonomy" id="1317064"/>
    <lineage>
        <taxon>Eukaryota</taxon>
        <taxon>Sar</taxon>
        <taxon>Stramenopiles</taxon>
        <taxon>Oomycota</taxon>
        <taxon>Peronosporomycetes</taxon>
        <taxon>Peronosporales</taxon>
        <taxon>Peronosporaceae</taxon>
        <taxon>Phytophthora</taxon>
    </lineage>
</organism>
<evidence type="ECO:0000313" key="1">
    <source>
        <dbReference type="EMBL" id="ETP33070.1"/>
    </source>
</evidence>
<comment type="caution">
    <text evidence="1">The sequence shown here is derived from an EMBL/GenBank/DDBJ whole genome shotgun (WGS) entry which is preliminary data.</text>
</comment>
<name>W2YDC3_PHYNI</name>